<dbReference type="OrthoDB" id="5911912at2759"/>
<feature type="compositionally biased region" description="Polar residues" evidence="10">
    <location>
        <begin position="204"/>
        <end position="223"/>
    </location>
</feature>
<feature type="domain" description="LIM zinc-binding" evidence="11">
    <location>
        <begin position="242"/>
        <end position="300"/>
    </location>
</feature>
<dbReference type="CDD" id="cd09456">
    <property type="entry name" value="LIM2_Enigma"/>
    <property type="match status" value="1"/>
</dbReference>
<evidence type="ECO:0000256" key="2">
    <source>
        <dbReference type="ARBA" id="ARBA00022490"/>
    </source>
</evidence>
<feature type="compositionally biased region" description="Low complexity" evidence="10">
    <location>
        <begin position="174"/>
        <end position="184"/>
    </location>
</feature>
<keyword evidence="3 9" id="KW-0479">Metal-binding</keyword>
<feature type="domain" description="PDZ" evidence="12">
    <location>
        <begin position="12"/>
        <end position="88"/>
    </location>
</feature>
<accession>A0A7L2YHQ3</accession>
<dbReference type="PROSITE" id="PS00478">
    <property type="entry name" value="LIM_DOMAIN_1"/>
    <property type="match status" value="1"/>
</dbReference>
<evidence type="ECO:0000256" key="3">
    <source>
        <dbReference type="ARBA" id="ARBA00022723"/>
    </source>
</evidence>
<evidence type="ECO:0000313" key="13">
    <source>
        <dbReference type="EMBL" id="NXS95006.1"/>
    </source>
</evidence>
<dbReference type="GO" id="GO:0046872">
    <property type="term" value="F:metal ion binding"/>
    <property type="evidence" value="ECO:0007669"/>
    <property type="project" value="UniProtKB-KW"/>
</dbReference>
<dbReference type="EMBL" id="VZTM01014217">
    <property type="protein sequence ID" value="NXS95006.1"/>
    <property type="molecule type" value="Genomic_DNA"/>
</dbReference>
<dbReference type="PROSITE" id="PS50106">
    <property type="entry name" value="PDZ"/>
    <property type="match status" value="1"/>
</dbReference>
<organism evidence="13 14">
    <name type="scientific">Jacana jacana</name>
    <name type="common">Wattled jacana</name>
    <name type="synonym">Parra jacana</name>
    <dbReference type="NCBI Taxonomy" id="54508"/>
    <lineage>
        <taxon>Eukaryota</taxon>
        <taxon>Metazoa</taxon>
        <taxon>Chordata</taxon>
        <taxon>Craniata</taxon>
        <taxon>Vertebrata</taxon>
        <taxon>Euteleostomi</taxon>
        <taxon>Archelosauria</taxon>
        <taxon>Archosauria</taxon>
        <taxon>Dinosauria</taxon>
        <taxon>Saurischia</taxon>
        <taxon>Theropoda</taxon>
        <taxon>Coelurosauria</taxon>
        <taxon>Aves</taxon>
        <taxon>Neognathae</taxon>
        <taxon>Neoaves</taxon>
        <taxon>Charadriiformes</taxon>
        <taxon>Jacanidae</taxon>
        <taxon>Jacana</taxon>
    </lineage>
</organism>
<feature type="non-terminal residue" evidence="13">
    <location>
        <position position="419"/>
    </location>
</feature>
<evidence type="ECO:0000256" key="7">
    <source>
        <dbReference type="ARBA" id="ARBA00023212"/>
    </source>
</evidence>
<comment type="subcellular location">
    <subcellularLocation>
        <location evidence="1">Cytoplasm</location>
        <location evidence="1">Cytoskeleton</location>
    </subcellularLocation>
</comment>
<evidence type="ECO:0000256" key="4">
    <source>
        <dbReference type="ARBA" id="ARBA00022737"/>
    </source>
</evidence>
<keyword evidence="4" id="KW-0677">Repeat</keyword>
<dbReference type="GO" id="GO:0030036">
    <property type="term" value="P:actin cytoskeleton organization"/>
    <property type="evidence" value="ECO:0007669"/>
    <property type="project" value="TreeGrafter"/>
</dbReference>
<dbReference type="PANTHER" id="PTHR24214:SF0">
    <property type="entry name" value="PDZ AND LIM DOMAIN PROTEIN 7"/>
    <property type="match status" value="1"/>
</dbReference>
<dbReference type="FunFam" id="2.10.110.10:FF:000020">
    <property type="entry name" value="PDZ and LIM domain protein 5"/>
    <property type="match status" value="1"/>
</dbReference>
<dbReference type="FunFam" id="2.10.110.10:FF:000010">
    <property type="entry name" value="PDZ and LIM domain protein 5"/>
    <property type="match status" value="1"/>
</dbReference>
<protein>
    <recommendedName>
        <fullName evidence="8">PDZ and LIM domain protein 7</fullName>
    </recommendedName>
</protein>
<keyword evidence="6 9" id="KW-0440">LIM domain</keyword>
<evidence type="ECO:0000259" key="12">
    <source>
        <dbReference type="PROSITE" id="PS50106"/>
    </source>
</evidence>
<dbReference type="GO" id="GO:0005912">
    <property type="term" value="C:adherens junction"/>
    <property type="evidence" value="ECO:0007669"/>
    <property type="project" value="TreeGrafter"/>
</dbReference>
<keyword evidence="5 9" id="KW-0862">Zinc</keyword>
<dbReference type="PROSITE" id="PS50023">
    <property type="entry name" value="LIM_DOMAIN_2"/>
    <property type="match status" value="3"/>
</dbReference>
<evidence type="ECO:0000256" key="1">
    <source>
        <dbReference type="ARBA" id="ARBA00004245"/>
    </source>
</evidence>
<evidence type="ECO:0000256" key="9">
    <source>
        <dbReference type="PROSITE-ProRule" id="PRU00125"/>
    </source>
</evidence>
<dbReference type="GO" id="GO:0031941">
    <property type="term" value="C:filamentous actin"/>
    <property type="evidence" value="ECO:0007669"/>
    <property type="project" value="TreeGrafter"/>
</dbReference>
<evidence type="ECO:0000256" key="8">
    <source>
        <dbReference type="ARBA" id="ARBA00039368"/>
    </source>
</evidence>
<dbReference type="FunFam" id="2.30.42.10:FF:000019">
    <property type="entry name" value="LIM domain binding 3 isoform 1"/>
    <property type="match status" value="1"/>
</dbReference>
<dbReference type="InterPro" id="IPR001478">
    <property type="entry name" value="PDZ"/>
</dbReference>
<dbReference type="GO" id="GO:0061061">
    <property type="term" value="P:muscle structure development"/>
    <property type="evidence" value="ECO:0007669"/>
    <property type="project" value="TreeGrafter"/>
</dbReference>
<proteinExistence type="predicted"/>
<reference evidence="13 14" key="1">
    <citation type="submission" date="2019-09" db="EMBL/GenBank/DDBJ databases">
        <title>Bird 10,000 Genomes (B10K) Project - Family phase.</title>
        <authorList>
            <person name="Zhang G."/>
        </authorList>
    </citation>
    <scope>NUCLEOTIDE SEQUENCE [LARGE SCALE GENOMIC DNA]</scope>
    <source>
        <strain evidence="13">B10K-DU-002-59</strain>
        <tissue evidence="13">Muscle</tissue>
    </source>
</reference>
<dbReference type="GO" id="GO:0003779">
    <property type="term" value="F:actin binding"/>
    <property type="evidence" value="ECO:0007669"/>
    <property type="project" value="TreeGrafter"/>
</dbReference>
<dbReference type="GO" id="GO:0007507">
    <property type="term" value="P:heart development"/>
    <property type="evidence" value="ECO:0007669"/>
    <property type="project" value="TreeGrafter"/>
</dbReference>
<dbReference type="InterPro" id="IPR050604">
    <property type="entry name" value="PDZ-LIM_domain"/>
</dbReference>
<dbReference type="Pfam" id="PF00595">
    <property type="entry name" value="PDZ"/>
    <property type="match status" value="1"/>
</dbReference>
<feature type="domain" description="LIM zinc-binding" evidence="11">
    <location>
        <begin position="301"/>
        <end position="360"/>
    </location>
</feature>
<evidence type="ECO:0000259" key="11">
    <source>
        <dbReference type="PROSITE" id="PS50023"/>
    </source>
</evidence>
<dbReference type="AlphaFoldDB" id="A0A7L2YHQ3"/>
<name>A0A7L2YHQ3_JACJC</name>
<feature type="region of interest" description="Disordered" evidence="10">
    <location>
        <begin position="160"/>
        <end position="223"/>
    </location>
</feature>
<evidence type="ECO:0000256" key="10">
    <source>
        <dbReference type="SAM" id="MobiDB-lite"/>
    </source>
</evidence>
<feature type="domain" description="LIM zinc-binding" evidence="11">
    <location>
        <begin position="361"/>
        <end position="419"/>
    </location>
</feature>
<dbReference type="GO" id="GO:0030018">
    <property type="term" value="C:Z disc"/>
    <property type="evidence" value="ECO:0007669"/>
    <property type="project" value="TreeGrafter"/>
</dbReference>
<gene>
    <name evidence="13" type="primary">Pdlim7</name>
    <name evidence="13" type="ORF">JACJAC_R00277</name>
</gene>
<keyword evidence="14" id="KW-1185">Reference proteome</keyword>
<sequence length="419" mass="46038">MGDMESYKVMLNGPAPWGFRLQGGKDFSMPLSISRLTPGGKAAQAGVGVGDWVLYIDGESTSSMTHIEAQNRIRACGDRLCLTLSRAQNHLGKPQKDSLPCSEPLKYNFAPSTALNKTARPFGAGSPPNPRPGLVTKPVTYAPLAPTCTPQHNGQVSVMDPSPGAAMKTEPGLAPRTPAATPSPTSRPPWAVDPSFAERYAPDKTSTVVSKHSQPATPTPMQNRSSIVQAAQQAPEGPGRTPLCYKCNKVIRGRYLVALGHYYHPEEFTCCQCRKVLDEGGFFEEKGSIFCPKCYDTRYAPSCAKCKKKITGEVMHALKMTWHVQCFTCAACKTPIRNRAFYMEEGQPYCERDYEKMFGTKCRGCDFKIDAGDRFLEALGFSWHDTCFVCAICQTNLEGKTFYSKKDKPLCKSHAFSHV</sequence>
<feature type="non-terminal residue" evidence="13">
    <location>
        <position position="1"/>
    </location>
</feature>
<dbReference type="InterPro" id="IPR036034">
    <property type="entry name" value="PDZ_sf"/>
</dbReference>
<dbReference type="SMART" id="SM00132">
    <property type="entry name" value="LIM"/>
    <property type="match status" value="3"/>
</dbReference>
<dbReference type="CDD" id="cd06753">
    <property type="entry name" value="PDZ_PDLIM-like"/>
    <property type="match status" value="1"/>
</dbReference>
<dbReference type="GO" id="GO:0001725">
    <property type="term" value="C:stress fiber"/>
    <property type="evidence" value="ECO:0007669"/>
    <property type="project" value="TreeGrafter"/>
</dbReference>
<dbReference type="FunFam" id="2.10.110.10:FF:000014">
    <property type="entry name" value="PDZ and LIM domain protein 5"/>
    <property type="match status" value="1"/>
</dbReference>
<dbReference type="InterPro" id="IPR001781">
    <property type="entry name" value="Znf_LIM"/>
</dbReference>
<comment type="caution">
    <text evidence="13">The sequence shown here is derived from an EMBL/GenBank/DDBJ whole genome shotgun (WGS) entry which is preliminary data.</text>
</comment>
<dbReference type="Pfam" id="PF00412">
    <property type="entry name" value="LIM"/>
    <property type="match status" value="3"/>
</dbReference>
<dbReference type="Proteomes" id="UP000550086">
    <property type="component" value="Unassembled WGS sequence"/>
</dbReference>
<dbReference type="PANTHER" id="PTHR24214">
    <property type="entry name" value="PDZ AND LIM DOMAIN PROTEIN ZASP"/>
    <property type="match status" value="1"/>
</dbReference>
<dbReference type="CDD" id="cd09452">
    <property type="entry name" value="LIM1_Enigma"/>
    <property type="match status" value="1"/>
</dbReference>
<dbReference type="Gene3D" id="2.30.42.10">
    <property type="match status" value="1"/>
</dbReference>
<evidence type="ECO:0000256" key="5">
    <source>
        <dbReference type="ARBA" id="ARBA00022833"/>
    </source>
</evidence>
<dbReference type="SMART" id="SM00228">
    <property type="entry name" value="PDZ"/>
    <property type="match status" value="1"/>
</dbReference>
<evidence type="ECO:0000256" key="6">
    <source>
        <dbReference type="ARBA" id="ARBA00023038"/>
    </source>
</evidence>
<dbReference type="GO" id="GO:0051371">
    <property type="term" value="F:muscle alpha-actinin binding"/>
    <property type="evidence" value="ECO:0007669"/>
    <property type="project" value="TreeGrafter"/>
</dbReference>
<evidence type="ECO:0000313" key="14">
    <source>
        <dbReference type="Proteomes" id="UP000550086"/>
    </source>
</evidence>
<dbReference type="SUPFAM" id="SSF50156">
    <property type="entry name" value="PDZ domain-like"/>
    <property type="match status" value="1"/>
</dbReference>
<dbReference type="SUPFAM" id="SSF57716">
    <property type="entry name" value="Glucocorticoid receptor-like (DNA-binding domain)"/>
    <property type="match status" value="4"/>
</dbReference>
<dbReference type="Gene3D" id="2.10.110.10">
    <property type="entry name" value="Cysteine Rich Protein"/>
    <property type="match status" value="3"/>
</dbReference>
<keyword evidence="7" id="KW-0206">Cytoskeleton</keyword>
<keyword evidence="2" id="KW-0963">Cytoplasm</keyword>